<gene>
    <name evidence="2" type="ORF">RS130_07300</name>
</gene>
<evidence type="ECO:0000313" key="2">
    <source>
        <dbReference type="EMBL" id="MDU0353753.1"/>
    </source>
</evidence>
<keyword evidence="3" id="KW-1185">Reference proteome</keyword>
<evidence type="ECO:0000256" key="1">
    <source>
        <dbReference type="SAM" id="MobiDB-lite"/>
    </source>
</evidence>
<feature type="region of interest" description="Disordered" evidence="1">
    <location>
        <begin position="77"/>
        <end position="148"/>
    </location>
</feature>
<name>A0ABU3SUT5_9ALTE</name>
<dbReference type="Proteomes" id="UP001247805">
    <property type="component" value="Unassembled WGS sequence"/>
</dbReference>
<sequence length="162" mass="17362">MRTDKGNLSGIDVIGNNDALHELRMQVNSLVASGGLIARDTVAFLAANSCPTGWTEFTEMRGRYVVGLLQNGTLKKTVGTPLGNGESRNNPGTHNHEFHDNMFAHQNGWNGSPNGSHDGEGLNASWRGDGPARRGSMKKATSQVGTNDTDSPYIQLLACIKL</sequence>
<accession>A0ABU3SUT5</accession>
<dbReference type="EMBL" id="JAWDIO010000002">
    <property type="protein sequence ID" value="MDU0353753.1"/>
    <property type="molecule type" value="Genomic_DNA"/>
</dbReference>
<comment type="caution">
    <text evidence="2">The sequence shown here is derived from an EMBL/GenBank/DDBJ whole genome shotgun (WGS) entry which is preliminary data.</text>
</comment>
<protein>
    <submittedName>
        <fullName evidence="2">Uncharacterized protein</fullName>
    </submittedName>
</protein>
<feature type="compositionally biased region" description="Polar residues" evidence="1">
    <location>
        <begin position="139"/>
        <end position="148"/>
    </location>
</feature>
<reference evidence="2 3" key="1">
    <citation type="submission" date="2023-10" db="EMBL/GenBank/DDBJ databases">
        <title>Glaciecola aquimarina strain GGW-M5 nov., isolated from a coastal seawater.</title>
        <authorList>
            <person name="Bayburt H."/>
            <person name="Kim J.M."/>
            <person name="Choi B.J."/>
            <person name="Jeon C.O."/>
        </authorList>
    </citation>
    <scope>NUCLEOTIDE SEQUENCE [LARGE SCALE GENOMIC DNA]</scope>
    <source>
        <strain evidence="2 3">KCTC 32108</strain>
    </source>
</reference>
<evidence type="ECO:0000313" key="3">
    <source>
        <dbReference type="Proteomes" id="UP001247805"/>
    </source>
</evidence>
<dbReference type="RefSeq" id="WP_316025403.1">
    <property type="nucleotide sequence ID" value="NZ_JAWDIO010000002.1"/>
</dbReference>
<proteinExistence type="predicted"/>
<organism evidence="2 3">
    <name type="scientific">Paraglaciecola aquimarina</name>
    <dbReference type="NCBI Taxonomy" id="1235557"/>
    <lineage>
        <taxon>Bacteria</taxon>
        <taxon>Pseudomonadati</taxon>
        <taxon>Pseudomonadota</taxon>
        <taxon>Gammaproteobacteria</taxon>
        <taxon>Alteromonadales</taxon>
        <taxon>Alteromonadaceae</taxon>
        <taxon>Paraglaciecola</taxon>
    </lineage>
</organism>